<dbReference type="Pfam" id="PF21530">
    <property type="entry name" value="Pif1_2B_dom"/>
    <property type="match status" value="1"/>
</dbReference>
<comment type="caution">
    <text evidence="2">The sequence shown here is derived from an EMBL/GenBank/DDBJ whole genome shotgun (WGS) entry which is preliminary data.</text>
</comment>
<proteinExistence type="predicted"/>
<evidence type="ECO:0000259" key="1">
    <source>
        <dbReference type="Pfam" id="PF21530"/>
    </source>
</evidence>
<dbReference type="InterPro" id="IPR027417">
    <property type="entry name" value="P-loop_NTPase"/>
</dbReference>
<sequence length="151" mass="17113">MLKPNCPVILLRNIDPSQGLCNGTRLICRQFKPIVIDAEIAVGHYRGKRVFLPRIPFLPLQNEKQPFPFKRTQFPIRLSFAMTINKAQGQTLDYVGIYAQPVFSHGQLYVALSRAKTANSVKVLIRPTSIDDSNDTCTKNIVYRELLVLVN</sequence>
<feature type="domain" description="DNA helicase Pif1-like 2B" evidence="1">
    <location>
        <begin position="2"/>
        <end position="31"/>
    </location>
</feature>
<dbReference type="GO" id="GO:0005657">
    <property type="term" value="C:replication fork"/>
    <property type="evidence" value="ECO:0007669"/>
    <property type="project" value="TreeGrafter"/>
</dbReference>
<dbReference type="FunFam" id="3.40.50.300:FF:002884">
    <property type="entry name" value="ATP-dependent DNA helicase"/>
    <property type="match status" value="1"/>
</dbReference>
<keyword evidence="3" id="KW-1185">Reference proteome</keyword>
<protein>
    <recommendedName>
        <fullName evidence="1">DNA helicase Pif1-like 2B domain-containing protein</fullName>
    </recommendedName>
</protein>
<dbReference type="GO" id="GO:0006260">
    <property type="term" value="P:DNA replication"/>
    <property type="evidence" value="ECO:0007669"/>
    <property type="project" value="TreeGrafter"/>
</dbReference>
<evidence type="ECO:0000313" key="2">
    <source>
        <dbReference type="EMBL" id="KAK9998904.1"/>
    </source>
</evidence>
<dbReference type="SUPFAM" id="SSF52540">
    <property type="entry name" value="P-loop containing nucleoside triphosphate hydrolases"/>
    <property type="match status" value="1"/>
</dbReference>
<dbReference type="PANTHER" id="PTHR23274">
    <property type="entry name" value="DNA HELICASE-RELATED"/>
    <property type="match status" value="1"/>
</dbReference>
<evidence type="ECO:0000313" key="3">
    <source>
        <dbReference type="Proteomes" id="UP001459277"/>
    </source>
</evidence>
<dbReference type="CDD" id="cd18809">
    <property type="entry name" value="SF1_C_RecD"/>
    <property type="match status" value="1"/>
</dbReference>
<dbReference type="AlphaFoldDB" id="A0AAW2CL61"/>
<dbReference type="Gene3D" id="3.40.50.300">
    <property type="entry name" value="P-loop containing nucleotide triphosphate hydrolases"/>
    <property type="match status" value="1"/>
</dbReference>
<dbReference type="InterPro" id="IPR049163">
    <property type="entry name" value="Pif1-like_2B_dom"/>
</dbReference>
<gene>
    <name evidence="2" type="ORF">SO802_018507</name>
</gene>
<dbReference type="PANTHER" id="PTHR23274:SF51">
    <property type="entry name" value="OS03G0423850 PROTEIN"/>
    <property type="match status" value="1"/>
</dbReference>
<dbReference type="EMBL" id="JAZDWU010000006">
    <property type="protein sequence ID" value="KAK9998904.1"/>
    <property type="molecule type" value="Genomic_DNA"/>
</dbReference>
<accession>A0AAW2CL61</accession>
<dbReference type="Proteomes" id="UP001459277">
    <property type="component" value="Unassembled WGS sequence"/>
</dbReference>
<reference evidence="2 3" key="1">
    <citation type="submission" date="2024-01" db="EMBL/GenBank/DDBJ databases">
        <title>A telomere-to-telomere, gap-free genome of sweet tea (Lithocarpus litseifolius).</title>
        <authorList>
            <person name="Zhou J."/>
        </authorList>
    </citation>
    <scope>NUCLEOTIDE SEQUENCE [LARGE SCALE GENOMIC DNA]</scope>
    <source>
        <strain evidence="2">Zhou-2022a</strain>
        <tissue evidence="2">Leaf</tissue>
    </source>
</reference>
<name>A0AAW2CL61_9ROSI</name>
<organism evidence="2 3">
    <name type="scientific">Lithocarpus litseifolius</name>
    <dbReference type="NCBI Taxonomy" id="425828"/>
    <lineage>
        <taxon>Eukaryota</taxon>
        <taxon>Viridiplantae</taxon>
        <taxon>Streptophyta</taxon>
        <taxon>Embryophyta</taxon>
        <taxon>Tracheophyta</taxon>
        <taxon>Spermatophyta</taxon>
        <taxon>Magnoliopsida</taxon>
        <taxon>eudicotyledons</taxon>
        <taxon>Gunneridae</taxon>
        <taxon>Pentapetalae</taxon>
        <taxon>rosids</taxon>
        <taxon>fabids</taxon>
        <taxon>Fagales</taxon>
        <taxon>Fagaceae</taxon>
        <taxon>Lithocarpus</taxon>
    </lineage>
</organism>